<dbReference type="RefSeq" id="WP_307341790.1">
    <property type="nucleotide sequence ID" value="NZ_JAUSUQ010000013.1"/>
</dbReference>
<reference evidence="1 2" key="1">
    <citation type="submission" date="2023-07" db="EMBL/GenBank/DDBJ databases">
        <title>Genomic Encyclopedia of Type Strains, Phase IV (KMG-IV): sequencing the most valuable type-strain genomes for metagenomic binning, comparative biology and taxonomic classification.</title>
        <authorList>
            <person name="Goeker M."/>
        </authorList>
    </citation>
    <scope>NUCLEOTIDE SEQUENCE [LARGE SCALE GENOMIC DNA]</scope>
    <source>
        <strain evidence="1 2">DSM 17740</strain>
    </source>
</reference>
<dbReference type="EMBL" id="JAUSUQ010000013">
    <property type="protein sequence ID" value="MDQ0340338.1"/>
    <property type="molecule type" value="Genomic_DNA"/>
</dbReference>
<proteinExistence type="predicted"/>
<organism evidence="1 2">
    <name type="scientific">Caldalkalibacillus uzonensis</name>
    <dbReference type="NCBI Taxonomy" id="353224"/>
    <lineage>
        <taxon>Bacteria</taxon>
        <taxon>Bacillati</taxon>
        <taxon>Bacillota</taxon>
        <taxon>Bacilli</taxon>
        <taxon>Bacillales</taxon>
        <taxon>Bacillaceae</taxon>
        <taxon>Caldalkalibacillus</taxon>
    </lineage>
</organism>
<accession>A0ABU0CW54</accession>
<gene>
    <name evidence="1" type="ORF">J2S00_003147</name>
</gene>
<evidence type="ECO:0000313" key="1">
    <source>
        <dbReference type="EMBL" id="MDQ0340338.1"/>
    </source>
</evidence>
<keyword evidence="2" id="KW-1185">Reference proteome</keyword>
<name>A0ABU0CW54_9BACI</name>
<evidence type="ECO:0000313" key="2">
    <source>
        <dbReference type="Proteomes" id="UP001232445"/>
    </source>
</evidence>
<comment type="caution">
    <text evidence="1">The sequence shown here is derived from an EMBL/GenBank/DDBJ whole genome shotgun (WGS) entry which is preliminary data.</text>
</comment>
<dbReference type="Proteomes" id="UP001232445">
    <property type="component" value="Unassembled WGS sequence"/>
</dbReference>
<protein>
    <submittedName>
        <fullName evidence="1">Uncharacterized protein</fullName>
    </submittedName>
</protein>
<sequence length="90" mass="10619">MTTLMDVLEENYGNQLRFEQGRVAWDKTLLLTLRKLGYDLKLEDYATRVILYKGDHRLGEVDYKLITIEDDEEMNDAYVVMLLDLSPFKI</sequence>